<feature type="transmembrane region" description="Helical" evidence="1">
    <location>
        <begin position="121"/>
        <end position="143"/>
    </location>
</feature>
<feature type="transmembrane region" description="Helical" evidence="1">
    <location>
        <begin position="163"/>
        <end position="184"/>
    </location>
</feature>
<sequence length="201" mass="21113">MNQTPVAIALTLLGLVVAFYGHRLLKVLLIVVGFGLGALGGNHLLFMAGISASTPLLIGTVICGLLGALLTFPLYIIGVFALGAVSGAFIVSLIGLGYNPLIVIIGALGGGILAIVLQRPLVILVTAVDGAALALVGLLALLQPRQWGLHELQSFQSAPDVRHYPTLFWLVAAMLAFFAAVYQFRNPDRRPRTRGGVAKQP</sequence>
<accession>A0ABV6YJN5</accession>
<reference evidence="2 3" key="1">
    <citation type="submission" date="2024-09" db="EMBL/GenBank/DDBJ databases">
        <authorList>
            <person name="D'Angelo T."/>
        </authorList>
    </citation>
    <scope>NUCLEOTIDE SEQUENCE [LARGE SCALE GENOMIC DNA]</scope>
    <source>
        <strain evidence="2">SAG AM-320-E07</strain>
    </source>
</reference>
<dbReference type="Proteomes" id="UP001593833">
    <property type="component" value="Unassembled WGS sequence"/>
</dbReference>
<name>A0ABV6YJN5_UNCEI</name>
<keyword evidence="1" id="KW-1133">Transmembrane helix</keyword>
<evidence type="ECO:0000256" key="1">
    <source>
        <dbReference type="SAM" id="Phobius"/>
    </source>
</evidence>
<organism evidence="2 3">
    <name type="scientific">Eiseniibacteriota bacterium</name>
    <dbReference type="NCBI Taxonomy" id="2212470"/>
    <lineage>
        <taxon>Bacteria</taxon>
        <taxon>Candidatus Eiseniibacteriota</taxon>
    </lineage>
</organism>
<feature type="transmembrane region" description="Helical" evidence="1">
    <location>
        <begin position="56"/>
        <end position="82"/>
    </location>
</feature>
<feature type="transmembrane region" description="Helical" evidence="1">
    <location>
        <begin position="28"/>
        <end position="49"/>
    </location>
</feature>
<keyword evidence="1" id="KW-0472">Membrane</keyword>
<protein>
    <recommendedName>
        <fullName evidence="4">DUF4203 domain-containing protein</fullName>
    </recommendedName>
</protein>
<comment type="caution">
    <text evidence="2">The sequence shown here is derived from an EMBL/GenBank/DDBJ whole genome shotgun (WGS) entry which is preliminary data.</text>
</comment>
<proteinExistence type="predicted"/>
<gene>
    <name evidence="2" type="ORF">ACFL6M_02970</name>
</gene>
<keyword evidence="3" id="KW-1185">Reference proteome</keyword>
<evidence type="ECO:0000313" key="2">
    <source>
        <dbReference type="EMBL" id="MFC1572540.1"/>
    </source>
</evidence>
<evidence type="ECO:0008006" key="4">
    <source>
        <dbReference type="Google" id="ProtNLM"/>
    </source>
</evidence>
<dbReference type="EMBL" id="JBHPKH010000020">
    <property type="protein sequence ID" value="MFC1572540.1"/>
    <property type="molecule type" value="Genomic_DNA"/>
</dbReference>
<feature type="transmembrane region" description="Helical" evidence="1">
    <location>
        <begin position="88"/>
        <end position="114"/>
    </location>
</feature>
<keyword evidence="1" id="KW-0812">Transmembrane</keyword>
<evidence type="ECO:0000313" key="3">
    <source>
        <dbReference type="Proteomes" id="UP001593833"/>
    </source>
</evidence>